<proteinExistence type="predicted"/>
<dbReference type="Pfam" id="PF01966">
    <property type="entry name" value="HD"/>
    <property type="match status" value="1"/>
</dbReference>
<dbReference type="InterPro" id="IPR003607">
    <property type="entry name" value="HD/PDEase_dom"/>
</dbReference>
<accession>A0A3B0XVQ3</accession>
<dbReference type="CDD" id="cd00077">
    <property type="entry name" value="HDc"/>
    <property type="match status" value="1"/>
</dbReference>
<sequence length="172" mass="19176">MISNKNEAYLLMEKLGAPQRLITHVQLVGEAAALIIDKLGSMNLEFDKQLVELGAAIHDAGKIKHPSELDGPGSNHEPDGEKMLLDAGVQPEVARCCMSHARFNKMECLLEELLVALSDKLWKGKRVNDLEERVIDGVADRLGKARWDIFTELDSTFEQIALSRDERLGRSK</sequence>
<protein>
    <submittedName>
        <fullName evidence="2">HD domain protein</fullName>
    </submittedName>
</protein>
<gene>
    <name evidence="2" type="ORF">MNBD_GAMMA12-75</name>
</gene>
<evidence type="ECO:0000259" key="1">
    <source>
        <dbReference type="Pfam" id="PF01966"/>
    </source>
</evidence>
<reference evidence="2" key="1">
    <citation type="submission" date="2018-06" db="EMBL/GenBank/DDBJ databases">
        <authorList>
            <person name="Zhirakovskaya E."/>
        </authorList>
    </citation>
    <scope>NUCLEOTIDE SEQUENCE</scope>
</reference>
<evidence type="ECO:0000313" key="2">
    <source>
        <dbReference type="EMBL" id="VAW71601.1"/>
    </source>
</evidence>
<dbReference type="EMBL" id="UOFL01000024">
    <property type="protein sequence ID" value="VAW71601.1"/>
    <property type="molecule type" value="Genomic_DNA"/>
</dbReference>
<dbReference type="Gene3D" id="1.10.3210.10">
    <property type="entry name" value="Hypothetical protein af1432"/>
    <property type="match status" value="1"/>
</dbReference>
<feature type="domain" description="HD" evidence="1">
    <location>
        <begin position="22"/>
        <end position="121"/>
    </location>
</feature>
<dbReference type="AlphaFoldDB" id="A0A3B0XVQ3"/>
<dbReference type="SUPFAM" id="SSF109604">
    <property type="entry name" value="HD-domain/PDEase-like"/>
    <property type="match status" value="1"/>
</dbReference>
<dbReference type="InterPro" id="IPR006674">
    <property type="entry name" value="HD_domain"/>
</dbReference>
<organism evidence="2">
    <name type="scientific">hydrothermal vent metagenome</name>
    <dbReference type="NCBI Taxonomy" id="652676"/>
    <lineage>
        <taxon>unclassified sequences</taxon>
        <taxon>metagenomes</taxon>
        <taxon>ecological metagenomes</taxon>
    </lineage>
</organism>
<name>A0A3B0XVQ3_9ZZZZ</name>